<feature type="binding site" evidence="8">
    <location>
        <position position="178"/>
    </location>
    <ligand>
        <name>ATP</name>
        <dbReference type="ChEBI" id="CHEBI:30616"/>
    </ligand>
</feature>
<comment type="caution">
    <text evidence="14">The sequence shown here is derived from an EMBL/GenBank/DDBJ whole genome shotgun (WGS) entry which is preliminary data.</text>
</comment>
<evidence type="ECO:0000259" key="12">
    <source>
        <dbReference type="SMART" id="SM00382"/>
    </source>
</evidence>
<dbReference type="GO" id="GO:0008289">
    <property type="term" value="F:lipid binding"/>
    <property type="evidence" value="ECO:0007669"/>
    <property type="project" value="UniProtKB-KW"/>
</dbReference>
<feature type="domain" description="Chromosomal replication initiator DnaA C-terminal" evidence="13">
    <location>
        <begin position="376"/>
        <end position="445"/>
    </location>
</feature>
<dbReference type="SUPFAM" id="SSF52540">
    <property type="entry name" value="P-loop containing nucleoside triphosphate hydrolases"/>
    <property type="match status" value="1"/>
</dbReference>
<dbReference type="PANTHER" id="PTHR30050:SF2">
    <property type="entry name" value="CHROMOSOMAL REPLICATION INITIATOR PROTEIN DNAA"/>
    <property type="match status" value="1"/>
</dbReference>
<dbReference type="InterPro" id="IPR001957">
    <property type="entry name" value="Chromosome_initiator_DnaA"/>
</dbReference>
<dbReference type="SUPFAM" id="SSF48295">
    <property type="entry name" value="TrpR-like"/>
    <property type="match status" value="1"/>
</dbReference>
<sequence>MCKFFVHSLTLWKTFLENDKIPVEIKYLGGIILTELDSLWEAIQNSFRQYTGQVTFDNFIAPAKPISLSQNRLEIELPTPMHRDFWNKNLTEKLKEYVQRELGRPVEPVYVLTGEKAKSPTPQNVTGSTSNIPLNPYYNFETFVVGDGNKIAHAAALNAAERPGYMNPLFIYGGVGLGKTHLMEAIGNYMLKINKNARVKYVTSEEFTNDFINSIQKRTTEQFREEYRNLDLLLIDDIQFLADKEGTQIEFFNTFNTLYDQQKQIVLTSDRMPREIPELQDRLVSRFMWGMPVEITPPDLETRIAILRSKVEEDHIDIGNDTLNYIAGQIDTNVRELEGALTKVQVYADLSNEIITPHLASRALKDFRHSTKHRITVDEIQKQVASFYNITQADIMGKKRVKQIVMPRQIAMYLTRELTDYSLPKIGKEFGGKDHTTVLHAIDKIEATAKDDSQLQKDIHKLKDQLQA</sequence>
<evidence type="ECO:0000256" key="2">
    <source>
        <dbReference type="ARBA" id="ARBA00022490"/>
    </source>
</evidence>
<dbReference type="SMART" id="SM00382">
    <property type="entry name" value="AAA"/>
    <property type="match status" value="1"/>
</dbReference>
<dbReference type="InterPro" id="IPR027417">
    <property type="entry name" value="P-loop_NTPase"/>
</dbReference>
<evidence type="ECO:0000256" key="1">
    <source>
        <dbReference type="ARBA" id="ARBA00006583"/>
    </source>
</evidence>
<evidence type="ECO:0000256" key="11">
    <source>
        <dbReference type="RuleBase" id="RU004227"/>
    </source>
</evidence>
<dbReference type="STRING" id="1423782.FD32_GL001822"/>
<dbReference type="Pfam" id="PF00308">
    <property type="entry name" value="Bac_DnaA"/>
    <property type="match status" value="1"/>
</dbReference>
<evidence type="ECO:0000256" key="9">
    <source>
        <dbReference type="NCBIfam" id="TIGR00362"/>
    </source>
</evidence>
<dbReference type="GO" id="GO:0005737">
    <property type="term" value="C:cytoplasm"/>
    <property type="evidence" value="ECO:0007669"/>
    <property type="project" value="UniProtKB-SubCell"/>
</dbReference>
<dbReference type="NCBIfam" id="TIGR00362">
    <property type="entry name" value="DnaA"/>
    <property type="match status" value="1"/>
</dbReference>
<dbReference type="EMBL" id="AZGM01000051">
    <property type="protein sequence ID" value="KRM27892.1"/>
    <property type="molecule type" value="Genomic_DNA"/>
</dbReference>
<feature type="binding site" evidence="8">
    <location>
        <position position="176"/>
    </location>
    <ligand>
        <name>ATP</name>
        <dbReference type="ChEBI" id="CHEBI:30616"/>
    </ligand>
</feature>
<evidence type="ECO:0000259" key="13">
    <source>
        <dbReference type="SMART" id="SM00760"/>
    </source>
</evidence>
<dbReference type="Pfam" id="PF11638">
    <property type="entry name" value="DnaA_N"/>
    <property type="match status" value="1"/>
</dbReference>
<keyword evidence="2 8" id="KW-0963">Cytoplasm</keyword>
<comment type="subunit">
    <text evidence="8">Oligomerizes as a right-handed, spiral filament on DNA at oriC.</text>
</comment>
<evidence type="ECO:0000256" key="10">
    <source>
        <dbReference type="RuleBase" id="RU000577"/>
    </source>
</evidence>
<name>A0A0R1XHE6_9LACO</name>
<comment type="caution">
    <text evidence="8">Lacks conserved residue(s) required for the propagation of feature annotation.</text>
</comment>
<evidence type="ECO:0000256" key="7">
    <source>
        <dbReference type="ARBA" id="ARBA00023125"/>
    </source>
</evidence>
<feature type="region of interest" description="Domain IV, binds dsDNA" evidence="8">
    <location>
        <begin position="349"/>
        <end position="468"/>
    </location>
</feature>
<keyword evidence="4 8" id="KW-0547">Nucleotide-binding</keyword>
<dbReference type="Gene3D" id="1.10.8.60">
    <property type="match status" value="1"/>
</dbReference>
<dbReference type="InterPro" id="IPR038454">
    <property type="entry name" value="DnaA_N_sf"/>
</dbReference>
<accession>A0A0R1XHE6</accession>
<comment type="function">
    <text evidence="8 10">Plays an essential role in the initiation and regulation of chromosomal replication. ATP-DnaA binds to the origin of replication (oriC) to initiate formation of the DNA replication initiation complex once per cell cycle. Binds the DnaA box (a 9 base pair repeat at the origin) and separates the double-stranded (ds)DNA. Forms a right-handed helical filament on oriC DNA; dsDNA binds to the exterior of the filament while single-stranded (ss)DNA is stabiized in the filament's interior. The ATP-DnaA-oriC complex binds and stabilizes one strand of the AT-rich DNA unwinding element (DUE), permitting loading of DNA polymerase. After initiation quickly degrades to an ADP-DnaA complex that is not apt for DNA replication. Binds acidic phospholipids.</text>
</comment>
<dbReference type="InterPro" id="IPR013317">
    <property type="entry name" value="DnaA_dom"/>
</dbReference>
<dbReference type="InterPro" id="IPR003593">
    <property type="entry name" value="AAA+_ATPase"/>
</dbReference>
<dbReference type="GO" id="GO:0005524">
    <property type="term" value="F:ATP binding"/>
    <property type="evidence" value="ECO:0007669"/>
    <property type="project" value="UniProtKB-UniRule"/>
</dbReference>
<dbReference type="GO" id="GO:0003688">
    <property type="term" value="F:DNA replication origin binding"/>
    <property type="evidence" value="ECO:0007669"/>
    <property type="project" value="UniProtKB-UniRule"/>
</dbReference>
<keyword evidence="5 8" id="KW-0067">ATP-binding</keyword>
<feature type="domain" description="AAA+ ATPase" evidence="12">
    <location>
        <begin position="165"/>
        <end position="296"/>
    </location>
</feature>
<dbReference type="InterPro" id="IPR010921">
    <property type="entry name" value="Trp_repressor/repl_initiator"/>
</dbReference>
<proteinExistence type="inferred from homology"/>
<feature type="binding site" evidence="8">
    <location>
        <position position="179"/>
    </location>
    <ligand>
        <name>ATP</name>
        <dbReference type="ChEBI" id="CHEBI:30616"/>
    </ligand>
</feature>
<dbReference type="CDD" id="cd06571">
    <property type="entry name" value="Bac_DnaA_C"/>
    <property type="match status" value="1"/>
</dbReference>
<evidence type="ECO:0000256" key="3">
    <source>
        <dbReference type="ARBA" id="ARBA00022705"/>
    </source>
</evidence>
<evidence type="ECO:0000256" key="6">
    <source>
        <dbReference type="ARBA" id="ARBA00023121"/>
    </source>
</evidence>
<dbReference type="Pfam" id="PF08299">
    <property type="entry name" value="Bac_DnaA_C"/>
    <property type="match status" value="1"/>
</dbReference>
<dbReference type="CDD" id="cd00009">
    <property type="entry name" value="AAA"/>
    <property type="match status" value="1"/>
</dbReference>
<dbReference type="InterPro" id="IPR018312">
    <property type="entry name" value="Chromosome_initiator_DnaA_CS"/>
</dbReference>
<dbReference type="PANTHER" id="PTHR30050">
    <property type="entry name" value="CHROMOSOMAL REPLICATION INITIATOR PROTEIN DNAA"/>
    <property type="match status" value="1"/>
</dbReference>
<feature type="region of interest" description="Domain I, interacts with DnaA modulators" evidence="8">
    <location>
        <begin position="1"/>
        <end position="118"/>
    </location>
</feature>
<organism evidence="14 15">
    <name type="scientific">Limosilactobacillus panis DSM 6035</name>
    <dbReference type="NCBI Taxonomy" id="1423782"/>
    <lineage>
        <taxon>Bacteria</taxon>
        <taxon>Bacillati</taxon>
        <taxon>Bacillota</taxon>
        <taxon>Bacilli</taxon>
        <taxon>Lactobacillales</taxon>
        <taxon>Lactobacillaceae</taxon>
        <taxon>Limosilactobacillus</taxon>
    </lineage>
</organism>
<protein>
    <recommendedName>
        <fullName evidence="8 9">Chromosomal replication initiator protein DnaA</fullName>
    </recommendedName>
</protein>
<keyword evidence="15" id="KW-1185">Reference proteome</keyword>
<dbReference type="HAMAP" id="MF_00377">
    <property type="entry name" value="DnaA_bact"/>
    <property type="match status" value="1"/>
</dbReference>
<dbReference type="GO" id="GO:0006270">
    <property type="term" value="P:DNA replication initiation"/>
    <property type="evidence" value="ECO:0007669"/>
    <property type="project" value="UniProtKB-UniRule"/>
</dbReference>
<dbReference type="Gene3D" id="3.40.50.300">
    <property type="entry name" value="P-loop containing nucleotide triphosphate hydrolases"/>
    <property type="match status" value="1"/>
</dbReference>
<evidence type="ECO:0000256" key="5">
    <source>
        <dbReference type="ARBA" id="ARBA00022840"/>
    </source>
</evidence>
<keyword evidence="7 8" id="KW-0238">DNA-binding</keyword>
<comment type="domain">
    <text evidence="8">Domain I is involved in oligomerization and binding regulators, domain II is flexibile and of varying length in different bacteria, domain III forms the AAA+ region, while domain IV binds dsDNA.</text>
</comment>
<keyword evidence="6 8" id="KW-0446">Lipid-binding</keyword>
<dbReference type="GO" id="GO:0005886">
    <property type="term" value="C:plasma membrane"/>
    <property type="evidence" value="ECO:0007669"/>
    <property type="project" value="TreeGrafter"/>
</dbReference>
<dbReference type="FunFam" id="3.40.50.300:FF:000668">
    <property type="entry name" value="Chromosomal replication initiator protein DnaA"/>
    <property type="match status" value="1"/>
</dbReference>
<dbReference type="InterPro" id="IPR024633">
    <property type="entry name" value="DnaA_N_dom"/>
</dbReference>
<comment type="subcellular location">
    <subcellularLocation>
        <location evidence="8">Cytoplasm</location>
    </subcellularLocation>
</comment>
<evidence type="ECO:0000313" key="14">
    <source>
        <dbReference type="EMBL" id="KRM27892.1"/>
    </source>
</evidence>
<gene>
    <name evidence="8" type="primary">dnaA</name>
    <name evidence="14" type="ORF">FD32_GL001822</name>
</gene>
<dbReference type="PRINTS" id="PR00051">
    <property type="entry name" value="DNAA"/>
</dbReference>
<dbReference type="InterPro" id="IPR013159">
    <property type="entry name" value="DnaA_C"/>
</dbReference>
<dbReference type="InterPro" id="IPR020591">
    <property type="entry name" value="Chromosome_initiator_DnaA-like"/>
</dbReference>
<dbReference type="Proteomes" id="UP000051412">
    <property type="component" value="Unassembled WGS sequence"/>
</dbReference>
<dbReference type="Gene3D" id="3.30.300.180">
    <property type="match status" value="1"/>
</dbReference>
<keyword evidence="3 8" id="KW-0235">DNA replication</keyword>
<evidence type="ECO:0000256" key="4">
    <source>
        <dbReference type="ARBA" id="ARBA00022741"/>
    </source>
</evidence>
<dbReference type="GO" id="GO:0006275">
    <property type="term" value="P:regulation of DNA replication"/>
    <property type="evidence" value="ECO:0007669"/>
    <property type="project" value="UniProtKB-UniRule"/>
</dbReference>
<dbReference type="SMART" id="SM00760">
    <property type="entry name" value="Bac_DnaA_C"/>
    <property type="match status" value="1"/>
</dbReference>
<dbReference type="FunFam" id="1.10.1750.10:FF:000002">
    <property type="entry name" value="Chromosomal replication initiator protein DnaA"/>
    <property type="match status" value="1"/>
</dbReference>
<feature type="binding site" evidence="8">
    <location>
        <position position="180"/>
    </location>
    <ligand>
        <name>ATP</name>
        <dbReference type="ChEBI" id="CHEBI:30616"/>
    </ligand>
</feature>
<dbReference type="Gene3D" id="1.10.1750.10">
    <property type="match status" value="1"/>
</dbReference>
<dbReference type="PROSITE" id="PS01008">
    <property type="entry name" value="DNAA"/>
    <property type="match status" value="1"/>
</dbReference>
<dbReference type="PATRIC" id="fig|1423782.4.peg.1897"/>
<evidence type="ECO:0000313" key="15">
    <source>
        <dbReference type="Proteomes" id="UP000051412"/>
    </source>
</evidence>
<reference evidence="14 15" key="1">
    <citation type="journal article" date="2015" name="Genome Announc.">
        <title>Expanding the biotechnology potential of lactobacilli through comparative genomics of 213 strains and associated genera.</title>
        <authorList>
            <person name="Sun Z."/>
            <person name="Harris H.M."/>
            <person name="McCann A."/>
            <person name="Guo C."/>
            <person name="Argimon S."/>
            <person name="Zhang W."/>
            <person name="Yang X."/>
            <person name="Jeffery I.B."/>
            <person name="Cooney J.C."/>
            <person name="Kagawa T.F."/>
            <person name="Liu W."/>
            <person name="Song Y."/>
            <person name="Salvetti E."/>
            <person name="Wrobel A."/>
            <person name="Rasinkangas P."/>
            <person name="Parkhill J."/>
            <person name="Rea M.C."/>
            <person name="O'Sullivan O."/>
            <person name="Ritari J."/>
            <person name="Douillard F.P."/>
            <person name="Paul Ross R."/>
            <person name="Yang R."/>
            <person name="Briner A.E."/>
            <person name="Felis G.E."/>
            <person name="de Vos W.M."/>
            <person name="Barrangou R."/>
            <person name="Klaenhammer T.R."/>
            <person name="Caufield P.W."/>
            <person name="Cui Y."/>
            <person name="Zhang H."/>
            <person name="O'Toole P.W."/>
        </authorList>
    </citation>
    <scope>NUCLEOTIDE SEQUENCE [LARGE SCALE GENOMIC DNA]</scope>
    <source>
        <strain evidence="14 15">DSM 6035</strain>
    </source>
</reference>
<dbReference type="AlphaFoldDB" id="A0A0R1XHE6"/>
<comment type="similarity">
    <text evidence="1 8 11">Belongs to the DnaA family.</text>
</comment>
<evidence type="ECO:0000256" key="8">
    <source>
        <dbReference type="HAMAP-Rule" id="MF_00377"/>
    </source>
</evidence>